<evidence type="ECO:0000313" key="1">
    <source>
        <dbReference type="EMBL" id="CEM60562.1"/>
    </source>
</evidence>
<accession>A0A0B7GST2</accession>
<name>A0A0B7GST2_TREPH</name>
<organism evidence="1 2">
    <name type="scientific">Treponema phagedenis</name>
    <dbReference type="NCBI Taxonomy" id="162"/>
    <lineage>
        <taxon>Bacteria</taxon>
        <taxon>Pseudomonadati</taxon>
        <taxon>Spirochaetota</taxon>
        <taxon>Spirochaetia</taxon>
        <taxon>Spirochaetales</taxon>
        <taxon>Treponemataceae</taxon>
        <taxon>Treponema</taxon>
    </lineage>
</organism>
<gene>
    <name evidence="1" type="ORF">TPHV1_10230</name>
</gene>
<dbReference type="Proteomes" id="UP000042527">
    <property type="component" value="Unassembled WGS sequence"/>
</dbReference>
<keyword evidence="2" id="KW-1185">Reference proteome</keyword>
<dbReference type="EMBL" id="CDNC01000001">
    <property type="protein sequence ID" value="CEM60562.1"/>
    <property type="molecule type" value="Genomic_DNA"/>
</dbReference>
<protein>
    <submittedName>
        <fullName evidence="1">Uncharacterized protein</fullName>
    </submittedName>
</protein>
<proteinExistence type="predicted"/>
<sequence>MVILYDNNGKRLIKGLDIGWSFSQKRNKEGTGKLELAEYPVNAKYVTLYKDKGKIKDMVISDNASNNKQTTTNIRTLESLFKNYKIPESWHGWDDKPLNFVLSDCIYGFDYIRRSTLEDFTNYIEK</sequence>
<dbReference type="RefSeq" id="WP_044634267.1">
    <property type="nucleotide sequence ID" value="NZ_CDNC01000001.1"/>
</dbReference>
<evidence type="ECO:0000313" key="2">
    <source>
        <dbReference type="Proteomes" id="UP000042527"/>
    </source>
</evidence>
<reference evidence="2" key="1">
    <citation type="submission" date="2015-01" db="EMBL/GenBank/DDBJ databases">
        <authorList>
            <person name="Manzoor Shahid"/>
            <person name="Zubair Saima"/>
        </authorList>
    </citation>
    <scope>NUCLEOTIDE SEQUENCE [LARGE SCALE GENOMIC DNA]</scope>
    <source>
        <strain evidence="2">V1</strain>
    </source>
</reference>
<dbReference type="AlphaFoldDB" id="A0A0B7GST2"/>